<evidence type="ECO:0000256" key="2">
    <source>
        <dbReference type="SAM" id="MobiDB-lite"/>
    </source>
</evidence>
<proteinExistence type="predicted"/>
<dbReference type="GO" id="GO:0030246">
    <property type="term" value="F:carbohydrate binding"/>
    <property type="evidence" value="ECO:0007669"/>
    <property type="project" value="InterPro"/>
</dbReference>
<evidence type="ECO:0000313" key="5">
    <source>
        <dbReference type="EMBL" id="TDG37433.1"/>
    </source>
</evidence>
<keyword evidence="3" id="KW-0812">Transmembrane</keyword>
<evidence type="ECO:0000313" key="6">
    <source>
        <dbReference type="Proteomes" id="UP000295668"/>
    </source>
</evidence>
<dbReference type="InterPro" id="IPR032812">
    <property type="entry name" value="SbsA_Ig"/>
</dbReference>
<feature type="domain" description="SbsA Ig-like" evidence="4">
    <location>
        <begin position="38"/>
        <end position="137"/>
    </location>
</feature>
<gene>
    <name evidence="5" type="ORF">EZJ43_04775</name>
</gene>
<keyword evidence="3" id="KW-1133">Transmembrane helix</keyword>
<organism evidence="5 6">
    <name type="scientific">Pedobacter changchengzhani</name>
    <dbReference type="NCBI Taxonomy" id="2529274"/>
    <lineage>
        <taxon>Bacteria</taxon>
        <taxon>Pseudomonadati</taxon>
        <taxon>Bacteroidota</taxon>
        <taxon>Sphingobacteriia</taxon>
        <taxon>Sphingobacteriales</taxon>
        <taxon>Sphingobacteriaceae</taxon>
        <taxon>Pedobacter</taxon>
    </lineage>
</organism>
<sequence>MANFKSYYFRYINYVSICIILCSLGCASIQSPQGGPRDTTAPKIISMTPKNLSVNFKAKKILIEFDEYFKLSNEFKEFTISPDQEKPPVLKVRQKKLEITIQDSLEKNTTYTMNFGKAIIDVNEGNIVKNLSYVFSTGPELDSLSISGNVSNSSTGEYEKDITVFILPLERDSLFGKKRASIYTLTDSAGHYQINNLRKGKYKIYALKEVNGGDKIYQQLSDEIGFIKKPLVLEKSVDNINLEIFKELAPEFRIKDKKLLDDGSILLTFNQQLKNPSITISDFKNLDENKKVSFSKNNDSAHVYLDDLSFDSIKVNVLDQGKILQTTSFSREKKDTYKRVITITDNLTSGKLSPYKTLTLSLPLPITAVDPSKVILLEDSVRRTNFEMIKDSVNFLKYYLKYPWKQKKDYNIKFGEGTFTTIFDAKNKDFTIVLKLESTDNFGTITMNAEVPDTTKSYIVELMNEKKEVLKSTAITKNTPIKYVNYPAGKYAIRVIYDENKNKIWDTGNVALGLQPEKIWYLPADVDLKANWEREDKLIIPLTPLPVQPKPTTPRTQPNNINNNNNNNNNAPNTIGNPPNGLRNAPDRMSQPPRRSNN</sequence>
<protein>
    <recommendedName>
        <fullName evidence="4">SbsA Ig-like domain-containing protein</fullName>
    </recommendedName>
</protein>
<dbReference type="OrthoDB" id="9809989at2"/>
<dbReference type="EMBL" id="SJCY01000002">
    <property type="protein sequence ID" value="TDG37433.1"/>
    <property type="molecule type" value="Genomic_DNA"/>
</dbReference>
<feature type="compositionally biased region" description="Pro residues" evidence="2">
    <location>
        <begin position="543"/>
        <end position="552"/>
    </location>
</feature>
<comment type="caution">
    <text evidence="5">The sequence shown here is derived from an EMBL/GenBank/DDBJ whole genome shotgun (WGS) entry which is preliminary data.</text>
</comment>
<feature type="compositionally biased region" description="Low complexity" evidence="2">
    <location>
        <begin position="553"/>
        <end position="580"/>
    </location>
</feature>
<dbReference type="AlphaFoldDB" id="A0A4V6PJA0"/>
<dbReference type="InterPro" id="IPR013784">
    <property type="entry name" value="Carb-bd-like_fold"/>
</dbReference>
<keyword evidence="3" id="KW-0472">Membrane</keyword>
<dbReference type="SUPFAM" id="SSF49452">
    <property type="entry name" value="Starch-binding domain-like"/>
    <property type="match status" value="1"/>
</dbReference>
<evidence type="ECO:0000256" key="3">
    <source>
        <dbReference type="SAM" id="Phobius"/>
    </source>
</evidence>
<evidence type="ECO:0000256" key="1">
    <source>
        <dbReference type="ARBA" id="ARBA00022729"/>
    </source>
</evidence>
<keyword evidence="1" id="KW-0732">Signal</keyword>
<keyword evidence="6" id="KW-1185">Reference proteome</keyword>
<accession>A0A4V6PJA0</accession>
<dbReference type="Pfam" id="PF13205">
    <property type="entry name" value="Big_5"/>
    <property type="match status" value="1"/>
</dbReference>
<reference evidence="5 6" key="1">
    <citation type="submission" date="2019-02" db="EMBL/GenBank/DDBJ databases">
        <title>Pedobacter sp. nov., a novel speices isolated from soil of pinguins habitat in Antarcitica.</title>
        <authorList>
            <person name="He R.-H."/>
        </authorList>
    </citation>
    <scope>NUCLEOTIDE SEQUENCE [LARGE SCALE GENOMIC DNA]</scope>
    <source>
        <strain evidence="5 6">E01020</strain>
    </source>
</reference>
<evidence type="ECO:0000259" key="4">
    <source>
        <dbReference type="Pfam" id="PF13205"/>
    </source>
</evidence>
<dbReference type="Proteomes" id="UP000295668">
    <property type="component" value="Unassembled WGS sequence"/>
</dbReference>
<feature type="transmembrane region" description="Helical" evidence="3">
    <location>
        <begin position="12"/>
        <end position="30"/>
    </location>
</feature>
<dbReference type="RefSeq" id="WP_133261526.1">
    <property type="nucleotide sequence ID" value="NZ_SJCY01000002.1"/>
</dbReference>
<name>A0A4V6PJA0_9SPHI</name>
<feature type="region of interest" description="Disordered" evidence="2">
    <location>
        <begin position="543"/>
        <end position="598"/>
    </location>
</feature>